<feature type="transmembrane region" description="Helical" evidence="1">
    <location>
        <begin position="188"/>
        <end position="215"/>
    </location>
</feature>
<dbReference type="STRING" id="937218.SAMN06297251_104284"/>
<dbReference type="Proteomes" id="UP000192656">
    <property type="component" value="Unassembled WGS sequence"/>
</dbReference>
<dbReference type="AlphaFoldDB" id="A0A1W2AL56"/>
<sequence>MAENSEKVASLMGTRRLADAVRAAKIAAAQRSDVVIDIREADRARLEILAEELRPVAEELDPHDDLFDFALSGGPTSRLWIDGTAHVMMARDRRTYRFVRETRLGRVTLVESTEPRTVADHVTTYVAERIVERDRAYAVTDGISERAGDPARLRTQPERGVEPLRQIEHGPTAQKTNEVPRAGGSNEFVVGLVWLLIGIVLGAGALFALASWYGLRLG</sequence>
<reference evidence="2 3" key="1">
    <citation type="submission" date="2017-04" db="EMBL/GenBank/DDBJ databases">
        <authorList>
            <person name="Afonso C.L."/>
            <person name="Miller P.J."/>
            <person name="Scott M.A."/>
            <person name="Spackman E."/>
            <person name="Goraichik I."/>
            <person name="Dimitrov K.M."/>
            <person name="Suarez D.L."/>
            <person name="Swayne D.E."/>
        </authorList>
    </citation>
    <scope>NUCLEOTIDE SEQUENCE [LARGE SCALE GENOMIC DNA]</scope>
    <source>
        <strain evidence="2 3">CGMCC 1.10972</strain>
    </source>
</reference>
<evidence type="ECO:0000313" key="3">
    <source>
        <dbReference type="Proteomes" id="UP000192656"/>
    </source>
</evidence>
<keyword evidence="1" id="KW-0472">Membrane</keyword>
<evidence type="ECO:0000313" key="2">
    <source>
        <dbReference type="EMBL" id="SMC61427.1"/>
    </source>
</evidence>
<protein>
    <submittedName>
        <fullName evidence="2">Uncharacterized protein</fullName>
    </submittedName>
</protein>
<accession>A0A1W2AL56</accession>
<keyword evidence="1" id="KW-1133">Transmembrane helix</keyword>
<organism evidence="2 3">
    <name type="scientific">Fulvimarina manganoxydans</name>
    <dbReference type="NCBI Taxonomy" id="937218"/>
    <lineage>
        <taxon>Bacteria</taxon>
        <taxon>Pseudomonadati</taxon>
        <taxon>Pseudomonadota</taxon>
        <taxon>Alphaproteobacteria</taxon>
        <taxon>Hyphomicrobiales</taxon>
        <taxon>Aurantimonadaceae</taxon>
        <taxon>Fulvimarina</taxon>
    </lineage>
</organism>
<proteinExistence type="predicted"/>
<dbReference type="OrthoDB" id="9808451at2"/>
<gene>
    <name evidence="2" type="ORF">SAMN06297251_104284</name>
</gene>
<keyword evidence="3" id="KW-1185">Reference proteome</keyword>
<name>A0A1W2AL56_9HYPH</name>
<dbReference type="EMBL" id="FWXR01000004">
    <property type="protein sequence ID" value="SMC61427.1"/>
    <property type="molecule type" value="Genomic_DNA"/>
</dbReference>
<dbReference type="RefSeq" id="WP_084409393.1">
    <property type="nucleotide sequence ID" value="NZ_FWXR01000004.1"/>
</dbReference>
<keyword evidence="1" id="KW-0812">Transmembrane</keyword>
<evidence type="ECO:0000256" key="1">
    <source>
        <dbReference type="SAM" id="Phobius"/>
    </source>
</evidence>